<dbReference type="EMBL" id="LQMQ01000041">
    <property type="protein sequence ID" value="KUO40453.1"/>
    <property type="molecule type" value="Genomic_DNA"/>
</dbReference>
<organism evidence="2 3">
    <name type="scientific">Hadarchaeum yellowstonense</name>
    <dbReference type="NCBI Taxonomy" id="1776334"/>
    <lineage>
        <taxon>Archaea</taxon>
        <taxon>Methanobacteriati</taxon>
        <taxon>Candidatus Hadarchaeota</taxon>
        <taxon>Candidatus Hadarchaeia</taxon>
        <taxon>Candidatus Hadarchaeales</taxon>
        <taxon>Candidatus Hadarchaeaceae</taxon>
        <taxon>Candidatus Hadarchaeum</taxon>
    </lineage>
</organism>
<protein>
    <recommendedName>
        <fullName evidence="4">DUF5667 domain-containing protein</fullName>
    </recommendedName>
</protein>
<dbReference type="AlphaFoldDB" id="A0A147JVE2"/>
<accession>A0A147JVE2</accession>
<name>A0A147JVE2_HADYE</name>
<feature type="coiled-coil region" evidence="1">
    <location>
        <begin position="104"/>
        <end position="138"/>
    </location>
</feature>
<sequence length="403" mass="44113">MKMKIAAAAVLALVVVALVPAVSAQPYEKAKGKYEQAKSEYQDIYSQWNDANKEFNQAMSQWRGNRNQQNFSQLMNAARGAATKAAELMVKNMEMVRARIEASIGISENQKERLYAEIDNYINEIRAKQLQIQNAGDQQQIRAAAGELHQYWLQIRVRLQQMTGEMMVNFAEGMVQRVRAIVATVETRVQSMKENGIDTSALENWLAEARSNISAAELKIAEAENIVNQINENTSFAEIYGAIQARIREAVSYLKESLKELKDTISEMKRHGYHVTIQGTGTLVAQGSGSIHLTGTGTVEVRAPIDGNMIVSPNATVTTSGNGVKTLLGNGFYQYQGYDNALITGTNITVDINGNGIDIVASGTGRVRITGTGTYQCYGENQTGEGNWNANGITVVLETGQAT</sequence>
<keyword evidence="1" id="KW-0175">Coiled coil</keyword>
<evidence type="ECO:0000313" key="2">
    <source>
        <dbReference type="EMBL" id="KUO40453.1"/>
    </source>
</evidence>
<proteinExistence type="predicted"/>
<evidence type="ECO:0008006" key="4">
    <source>
        <dbReference type="Google" id="ProtNLM"/>
    </source>
</evidence>
<dbReference type="Proteomes" id="UP000074294">
    <property type="component" value="Unassembled WGS sequence"/>
</dbReference>
<feature type="coiled-coil region" evidence="1">
    <location>
        <begin position="206"/>
        <end position="271"/>
    </location>
</feature>
<reference evidence="2 3" key="1">
    <citation type="journal article" date="2016" name="Nat. Microbiol.">
        <title>Genomic inference of the metabolism of cosmopolitan subsurface Archaea, Hadesarchaea.</title>
        <authorList>
            <person name="Baker B.J."/>
            <person name="Saw J.H."/>
            <person name="Lind A.E."/>
            <person name="Lazar C.S."/>
            <person name="Hinrichs K.-U."/>
            <person name="Teske A.P."/>
            <person name="Ettema T.J."/>
        </authorList>
    </citation>
    <scope>NUCLEOTIDE SEQUENCE [LARGE SCALE GENOMIC DNA]</scope>
</reference>
<evidence type="ECO:0000256" key="1">
    <source>
        <dbReference type="SAM" id="Coils"/>
    </source>
</evidence>
<evidence type="ECO:0000313" key="3">
    <source>
        <dbReference type="Proteomes" id="UP000074294"/>
    </source>
</evidence>
<gene>
    <name evidence="2" type="ORF">APZ16_00005</name>
</gene>
<dbReference type="STRING" id="1776334.APZ16_00005"/>
<comment type="caution">
    <text evidence="2">The sequence shown here is derived from an EMBL/GenBank/DDBJ whole genome shotgun (WGS) entry which is preliminary data.</text>
</comment>